<accession>A0A1F6BCX8</accession>
<comment type="caution">
    <text evidence="1">The sequence shown here is derived from an EMBL/GenBank/DDBJ whole genome shotgun (WGS) entry which is preliminary data.</text>
</comment>
<proteinExistence type="predicted"/>
<evidence type="ECO:0000313" key="1">
    <source>
        <dbReference type="EMBL" id="OGG34750.1"/>
    </source>
</evidence>
<reference evidence="1 2" key="1">
    <citation type="journal article" date="2016" name="Nat. Commun.">
        <title>Thousands of microbial genomes shed light on interconnected biogeochemical processes in an aquifer system.</title>
        <authorList>
            <person name="Anantharaman K."/>
            <person name="Brown C.T."/>
            <person name="Hug L.A."/>
            <person name="Sharon I."/>
            <person name="Castelle C.J."/>
            <person name="Probst A.J."/>
            <person name="Thomas B.C."/>
            <person name="Singh A."/>
            <person name="Wilkins M.J."/>
            <person name="Karaoz U."/>
            <person name="Brodie E.L."/>
            <person name="Williams K.H."/>
            <person name="Hubbard S.S."/>
            <person name="Banfield J.F."/>
        </authorList>
    </citation>
    <scope>NUCLEOTIDE SEQUENCE [LARGE SCALE GENOMIC DNA]</scope>
</reference>
<dbReference type="AlphaFoldDB" id="A0A1F6BCX8"/>
<dbReference type="EMBL" id="MFKE01000023">
    <property type="protein sequence ID" value="OGG34750.1"/>
    <property type="molecule type" value="Genomic_DNA"/>
</dbReference>
<gene>
    <name evidence="1" type="ORF">A2363_03270</name>
</gene>
<name>A0A1F6BCX8_9BACT</name>
<dbReference type="Proteomes" id="UP000176186">
    <property type="component" value="Unassembled WGS sequence"/>
</dbReference>
<organism evidence="1 2">
    <name type="scientific">Candidatus Gottesmanbacteria bacterium RIFOXYB1_FULL_47_11</name>
    <dbReference type="NCBI Taxonomy" id="1798401"/>
    <lineage>
        <taxon>Bacteria</taxon>
        <taxon>Candidatus Gottesmaniibacteriota</taxon>
    </lineage>
</organism>
<evidence type="ECO:0000313" key="2">
    <source>
        <dbReference type="Proteomes" id="UP000176186"/>
    </source>
</evidence>
<protein>
    <submittedName>
        <fullName evidence="1">Uncharacterized protein</fullName>
    </submittedName>
</protein>
<sequence>MKLYRFSPIQNRTQMIEALKHIHVACNALSMQSMGRYLPVAGNIGIFCHYDDEFTFLKKLQAELTDLSSCVYGKYFKLHEPIVISETRDIPKTMYSFLYIRKPDPNKNQVGDLDFYLEPEKYAKLKQSLHEGKVIKGARILPNRPDLDLIELSDPNIDAVGFIGDKKWQ</sequence>